<organism evidence="1 2">
    <name type="scientific">Stylosanthes scabra</name>
    <dbReference type="NCBI Taxonomy" id="79078"/>
    <lineage>
        <taxon>Eukaryota</taxon>
        <taxon>Viridiplantae</taxon>
        <taxon>Streptophyta</taxon>
        <taxon>Embryophyta</taxon>
        <taxon>Tracheophyta</taxon>
        <taxon>Spermatophyta</taxon>
        <taxon>Magnoliopsida</taxon>
        <taxon>eudicotyledons</taxon>
        <taxon>Gunneridae</taxon>
        <taxon>Pentapetalae</taxon>
        <taxon>rosids</taxon>
        <taxon>fabids</taxon>
        <taxon>Fabales</taxon>
        <taxon>Fabaceae</taxon>
        <taxon>Papilionoideae</taxon>
        <taxon>50 kb inversion clade</taxon>
        <taxon>dalbergioids sensu lato</taxon>
        <taxon>Dalbergieae</taxon>
        <taxon>Pterocarpus clade</taxon>
        <taxon>Stylosanthes</taxon>
    </lineage>
</organism>
<dbReference type="PANTHER" id="PTHR33144">
    <property type="entry name" value="OS10G0409366 PROTEIN-RELATED"/>
    <property type="match status" value="1"/>
</dbReference>
<reference evidence="1 2" key="1">
    <citation type="journal article" date="2023" name="Plants (Basel)">
        <title>Bridging the Gap: Combining Genomics and Transcriptomics Approaches to Understand Stylosanthes scabra, an Orphan Legume from the Brazilian Caatinga.</title>
        <authorList>
            <person name="Ferreira-Neto J.R.C."/>
            <person name="da Silva M.D."/>
            <person name="Binneck E."/>
            <person name="de Melo N.F."/>
            <person name="da Silva R.H."/>
            <person name="de Melo A.L.T.M."/>
            <person name="Pandolfi V."/>
            <person name="Bustamante F.O."/>
            <person name="Brasileiro-Vidal A.C."/>
            <person name="Benko-Iseppon A.M."/>
        </authorList>
    </citation>
    <scope>NUCLEOTIDE SEQUENCE [LARGE SCALE GENOMIC DNA]</scope>
    <source>
        <tissue evidence="1">Leaves</tissue>
    </source>
</reference>
<protein>
    <submittedName>
        <fullName evidence="1">Uncharacterized protein</fullName>
    </submittedName>
</protein>
<proteinExistence type="predicted"/>
<dbReference type="Proteomes" id="UP001341840">
    <property type="component" value="Unassembled WGS sequence"/>
</dbReference>
<sequence length="166" mass="19572">MEEREEVTFGVGGPIGPTPQSVSNLTSFVGTIGRNKRFVSLLYTNWHAILRNSKNFMWRYVNTKFILPASSEKWVIQTIRDAWKRFKGKIKLRHFVPYDNLEDMVKNRPLQVPEDQFIKLILYWSHPTIQRESKGTNEEPKRFEVFIATRTSRKRKELDARTQTAI</sequence>
<name>A0ABU6UZ38_9FABA</name>
<accession>A0ABU6UZ38</accession>
<evidence type="ECO:0000313" key="2">
    <source>
        <dbReference type="Proteomes" id="UP001341840"/>
    </source>
</evidence>
<dbReference type="PANTHER" id="PTHR33144:SF16">
    <property type="entry name" value="OS02G0129000 PROTEIN"/>
    <property type="match status" value="1"/>
</dbReference>
<keyword evidence="2" id="KW-1185">Reference proteome</keyword>
<evidence type="ECO:0000313" key="1">
    <source>
        <dbReference type="EMBL" id="MED6165545.1"/>
    </source>
</evidence>
<feature type="non-terminal residue" evidence="1">
    <location>
        <position position="166"/>
    </location>
</feature>
<comment type="caution">
    <text evidence="1">The sequence shown here is derived from an EMBL/GenBank/DDBJ whole genome shotgun (WGS) entry which is preliminary data.</text>
</comment>
<gene>
    <name evidence="1" type="ORF">PIB30_100556</name>
</gene>
<dbReference type="EMBL" id="JASCZI010123650">
    <property type="protein sequence ID" value="MED6165545.1"/>
    <property type="molecule type" value="Genomic_DNA"/>
</dbReference>